<organism evidence="2 3">
    <name type="scientific">Sphaerospermopsis kisseleviana CS-549</name>
    <dbReference type="NCBI Taxonomy" id="3021783"/>
    <lineage>
        <taxon>Bacteria</taxon>
        <taxon>Bacillati</taxon>
        <taxon>Cyanobacteriota</taxon>
        <taxon>Cyanophyceae</taxon>
        <taxon>Nostocales</taxon>
        <taxon>Aphanizomenonaceae</taxon>
        <taxon>Sphaerospermopsis</taxon>
        <taxon>Sphaerospermopsis kisseleviana</taxon>
    </lineage>
</organism>
<reference evidence="2 3" key="1">
    <citation type="submission" date="2023-01" db="EMBL/GenBank/DDBJ databases">
        <title>Genomes from the Australian National Cyanobacteria Reference Collection.</title>
        <authorList>
            <person name="Willis A."/>
            <person name="Lee E.M.F."/>
        </authorList>
    </citation>
    <scope>NUCLEOTIDE SEQUENCE [LARGE SCALE GENOMIC DNA]</scope>
    <source>
        <strain evidence="2 3">CS-549</strain>
    </source>
</reference>
<accession>A0ABT4ZNG1</accession>
<gene>
    <name evidence="2" type="ORF">PN497_06050</name>
</gene>
<keyword evidence="3" id="KW-1185">Reference proteome</keyword>
<dbReference type="Proteomes" id="UP001211711">
    <property type="component" value="Unassembled WGS sequence"/>
</dbReference>
<evidence type="ECO:0000256" key="1">
    <source>
        <dbReference type="SAM" id="MobiDB-lite"/>
    </source>
</evidence>
<feature type="non-terminal residue" evidence="2">
    <location>
        <position position="1"/>
    </location>
</feature>
<dbReference type="RefSeq" id="WP_272109793.1">
    <property type="nucleotide sequence ID" value="NZ_JAQMTI010000084.1"/>
</dbReference>
<proteinExistence type="predicted"/>
<comment type="caution">
    <text evidence="2">The sequence shown here is derived from an EMBL/GenBank/DDBJ whole genome shotgun (WGS) entry which is preliminary data.</text>
</comment>
<sequence>PFDTALRHRPSTPPFDTALRLRPSTPLRTGSGQAQDKSLSRSQKFKDIKEFFVFGNEVKTNKVRGFPTHSFQNLAPIFFVIVNG</sequence>
<feature type="compositionally biased region" description="Polar residues" evidence="1">
    <location>
        <begin position="26"/>
        <end position="41"/>
    </location>
</feature>
<protein>
    <submittedName>
        <fullName evidence="2">Uncharacterized protein</fullName>
    </submittedName>
</protein>
<evidence type="ECO:0000313" key="2">
    <source>
        <dbReference type="EMBL" id="MDB9440928.1"/>
    </source>
</evidence>
<name>A0ABT4ZNG1_9CYAN</name>
<dbReference type="EMBL" id="JAQMTI010000084">
    <property type="protein sequence ID" value="MDB9440928.1"/>
    <property type="molecule type" value="Genomic_DNA"/>
</dbReference>
<evidence type="ECO:0000313" key="3">
    <source>
        <dbReference type="Proteomes" id="UP001211711"/>
    </source>
</evidence>
<feature type="region of interest" description="Disordered" evidence="1">
    <location>
        <begin position="1"/>
        <end position="41"/>
    </location>
</feature>